<feature type="region of interest" description="Disordered" evidence="1">
    <location>
        <begin position="126"/>
        <end position="145"/>
    </location>
</feature>
<evidence type="ECO:0000313" key="4">
    <source>
        <dbReference type="Proteomes" id="UP000694557"/>
    </source>
</evidence>
<organism evidence="3 4">
    <name type="scientific">Oncorhynchus kisutch</name>
    <name type="common">Coho salmon</name>
    <name type="synonym">Salmo kisutch</name>
    <dbReference type="NCBI Taxonomy" id="8019"/>
    <lineage>
        <taxon>Eukaryota</taxon>
        <taxon>Metazoa</taxon>
        <taxon>Chordata</taxon>
        <taxon>Craniata</taxon>
        <taxon>Vertebrata</taxon>
        <taxon>Euteleostomi</taxon>
        <taxon>Actinopterygii</taxon>
        <taxon>Neopterygii</taxon>
        <taxon>Teleostei</taxon>
        <taxon>Protacanthopterygii</taxon>
        <taxon>Salmoniformes</taxon>
        <taxon>Salmonidae</taxon>
        <taxon>Salmoninae</taxon>
        <taxon>Oncorhynchus</taxon>
    </lineage>
</organism>
<protein>
    <submittedName>
        <fullName evidence="3">Uncharacterized protein</fullName>
    </submittedName>
</protein>
<name>A0A8C7G5Y7_ONCKI</name>
<accession>A0A8C7G5Y7</accession>
<feature type="compositionally biased region" description="Pro residues" evidence="1">
    <location>
        <begin position="227"/>
        <end position="238"/>
    </location>
</feature>
<dbReference type="SUPFAM" id="SSF54928">
    <property type="entry name" value="RNA-binding domain, RBD"/>
    <property type="match status" value="1"/>
</dbReference>
<dbReference type="GeneTree" id="ENSGT01010000229531"/>
<keyword evidence="2" id="KW-0472">Membrane</keyword>
<dbReference type="AlphaFoldDB" id="A0A8C7G5Y7"/>
<feature type="transmembrane region" description="Helical" evidence="2">
    <location>
        <begin position="6"/>
        <end position="30"/>
    </location>
</feature>
<reference evidence="3" key="2">
    <citation type="submission" date="2025-09" db="UniProtKB">
        <authorList>
            <consortium name="Ensembl"/>
        </authorList>
    </citation>
    <scope>IDENTIFICATION</scope>
</reference>
<feature type="transmembrane region" description="Helical" evidence="2">
    <location>
        <begin position="82"/>
        <end position="103"/>
    </location>
</feature>
<dbReference type="InterPro" id="IPR035979">
    <property type="entry name" value="RBD_domain_sf"/>
</dbReference>
<keyword evidence="4" id="KW-1185">Reference proteome</keyword>
<dbReference type="Proteomes" id="UP000694557">
    <property type="component" value="Unassembled WGS sequence"/>
</dbReference>
<evidence type="ECO:0000256" key="2">
    <source>
        <dbReference type="SAM" id="Phobius"/>
    </source>
</evidence>
<keyword evidence="2" id="KW-0812">Transmembrane</keyword>
<feature type="region of interest" description="Disordered" evidence="1">
    <location>
        <begin position="227"/>
        <end position="253"/>
    </location>
</feature>
<sequence length="281" mass="30582">TPSSSLLLSLTPLLLFSFPPSLTPLLLFSFLHSSPPLLPPSLAPLLLFSFPPSLTPLLLFSFPRSSPPLLPPSLASLLLLSFPPSLVPLLLFSLLPSFAPLLFSPLPSFPRSSPLLFSSPQLVEGECGTPTEQTDRRTARGPIHPSVRPCLSLSRLSGLRPDPGIGTRGPGQEGVTVLLEPSQRDSVSCYGQKDSCYMGKHLEQQQMYPQYIYYYPHYLQTKQSYAPPPSTMVPPSPSPNNGHHRGRGGGCNMEQLSQTNLYIRGLPSGTSDQDLIKLCQP</sequence>
<evidence type="ECO:0000256" key="1">
    <source>
        <dbReference type="SAM" id="MobiDB-lite"/>
    </source>
</evidence>
<keyword evidence="2" id="KW-1133">Transmembrane helix</keyword>
<dbReference type="GO" id="GO:0003676">
    <property type="term" value="F:nucleic acid binding"/>
    <property type="evidence" value="ECO:0007669"/>
    <property type="project" value="InterPro"/>
</dbReference>
<proteinExistence type="predicted"/>
<dbReference type="Ensembl" id="ENSOKIT00005040790.1">
    <property type="protein sequence ID" value="ENSOKIP00005038658.1"/>
    <property type="gene ID" value="ENSOKIG00005016476.1"/>
</dbReference>
<reference evidence="3" key="1">
    <citation type="submission" date="2025-08" db="UniProtKB">
        <authorList>
            <consortium name="Ensembl"/>
        </authorList>
    </citation>
    <scope>IDENTIFICATION</scope>
</reference>
<feature type="transmembrane region" description="Helical" evidence="2">
    <location>
        <begin position="42"/>
        <end position="62"/>
    </location>
</feature>
<evidence type="ECO:0000313" key="3">
    <source>
        <dbReference type="Ensembl" id="ENSOKIP00005038658.1"/>
    </source>
</evidence>